<feature type="binding site" evidence="6">
    <location>
        <position position="157"/>
    </location>
    <ligand>
        <name>Ca(2+)</name>
        <dbReference type="ChEBI" id="CHEBI:29108"/>
    </ligand>
</feature>
<name>B3RQ38_TRIAD</name>
<dbReference type="FunCoup" id="B3RQ38">
    <property type="interactions" value="993"/>
</dbReference>
<sequence length="344" mass="39666">MLILVGVILLVYLLFPNEKYLQNDDHRLQRRNSDRNTNRKVVKVKFQYKIAIISDLDEKSKENKANTWRSYLRYGNLKIFSDNSIKINWKKDYSIIKSHLAENGRGMELSELIYFNNHLCALDDRSGVIFKIIREKAVPWVILADGDGTVAKGFKSEWATIKDDHLIVGGFGKEWTSKTGEVLNVNPQYIKRINKDGGMKHINWVKRYEKVKSSLGITSPGYVIHEAVVWSNIHRKWFFLPRRASHNKYDDVKDERRGTNTLISCTENFESCRVKHIGVLNPLLGYSAMRFIPGTSDNWIIALKTVENKGKVATFVTVFSINGTVILHDQDVDNKKFEGIEFIP</sequence>
<evidence type="ECO:0000256" key="3">
    <source>
        <dbReference type="ARBA" id="ARBA00022801"/>
    </source>
</evidence>
<dbReference type="GeneID" id="6750801"/>
<dbReference type="InParanoid" id="B3RQ38"/>
<dbReference type="RefSeq" id="XP_002110122.1">
    <property type="nucleotide sequence ID" value="XM_002110086.1"/>
</dbReference>
<dbReference type="PhylomeDB" id="B3RQ38"/>
<dbReference type="HOGENOM" id="CLU_047493_0_1_1"/>
<protein>
    <recommendedName>
        <fullName evidence="10">Soluble calcium-activated nucleotidase 1</fullName>
    </recommendedName>
</protein>
<dbReference type="CTD" id="6750801"/>
<feature type="chain" id="PRO_5002796845" description="Soluble calcium-activated nucleotidase 1" evidence="7">
    <location>
        <begin position="17"/>
        <end position="344"/>
    </location>
</feature>
<evidence type="ECO:0000256" key="7">
    <source>
        <dbReference type="SAM" id="SignalP"/>
    </source>
</evidence>
<proteinExistence type="inferred from homology"/>
<dbReference type="EMBL" id="DS985242">
    <property type="protein sequence ID" value="EDV28288.1"/>
    <property type="molecule type" value="Genomic_DNA"/>
</dbReference>
<dbReference type="OrthoDB" id="25028at2759"/>
<evidence type="ECO:0008006" key="10">
    <source>
        <dbReference type="Google" id="ProtNLM"/>
    </source>
</evidence>
<accession>B3RQ38</accession>
<keyword evidence="2 6" id="KW-0479">Metal-binding</keyword>
<dbReference type="STRING" id="10228.B3RQ38"/>
<feature type="signal peptide" evidence="7">
    <location>
        <begin position="1"/>
        <end position="16"/>
    </location>
</feature>
<dbReference type="FunFam" id="2.120.10.100:FF:000003">
    <property type="entry name" value="Apyrase calcium-activated nucleotidase SCAN-1-like protein signal peptide"/>
    <property type="match status" value="1"/>
</dbReference>
<feature type="binding site" evidence="6">
    <location>
        <position position="226"/>
    </location>
    <ligand>
        <name>Ca(2+)</name>
        <dbReference type="ChEBI" id="CHEBI:29108"/>
    </ligand>
</feature>
<dbReference type="KEGG" id="tad:TRIADDRAFT_21256"/>
<reference evidence="8 9" key="1">
    <citation type="journal article" date="2008" name="Nature">
        <title>The Trichoplax genome and the nature of placozoans.</title>
        <authorList>
            <person name="Srivastava M."/>
            <person name="Begovic E."/>
            <person name="Chapman J."/>
            <person name="Putnam N.H."/>
            <person name="Hellsten U."/>
            <person name="Kawashima T."/>
            <person name="Kuo A."/>
            <person name="Mitros T."/>
            <person name="Salamov A."/>
            <person name="Carpenter M.L."/>
            <person name="Signorovitch A.Y."/>
            <person name="Moreno M.A."/>
            <person name="Kamm K."/>
            <person name="Grimwood J."/>
            <person name="Schmutz J."/>
            <person name="Shapiro H."/>
            <person name="Grigoriev I.V."/>
            <person name="Buss L.W."/>
            <person name="Schierwater B."/>
            <person name="Dellaporta S.L."/>
            <person name="Rokhsar D.S."/>
        </authorList>
    </citation>
    <scope>NUCLEOTIDE SEQUENCE [LARGE SCALE GENOMIC DNA]</scope>
    <source>
        <strain evidence="8 9">Grell-BS-1999</strain>
    </source>
</reference>
<evidence type="ECO:0000256" key="6">
    <source>
        <dbReference type="PIRSR" id="PIRSR609283-1"/>
    </source>
</evidence>
<keyword evidence="3" id="KW-0378">Hydrolase</keyword>
<keyword evidence="9" id="KW-1185">Reference proteome</keyword>
<organism evidence="8 9">
    <name type="scientific">Trichoplax adhaerens</name>
    <name type="common">Trichoplax reptans</name>
    <dbReference type="NCBI Taxonomy" id="10228"/>
    <lineage>
        <taxon>Eukaryota</taxon>
        <taxon>Metazoa</taxon>
        <taxon>Placozoa</taxon>
        <taxon>Uniplacotomia</taxon>
        <taxon>Trichoplacea</taxon>
        <taxon>Trichoplacidae</taxon>
        <taxon>Trichoplax</taxon>
    </lineage>
</organism>
<keyword evidence="7" id="KW-0732">Signal</keyword>
<dbReference type="PANTHER" id="PTHR13023:SF3">
    <property type="entry name" value="SOLUBLE CALCIUM-ACTIVATED NUCLEOTIDASE 1"/>
    <property type="match status" value="1"/>
</dbReference>
<dbReference type="Pfam" id="PF06079">
    <property type="entry name" value="Apyrase"/>
    <property type="match status" value="1"/>
</dbReference>
<dbReference type="AlphaFoldDB" id="B3RQ38"/>
<evidence type="ECO:0000256" key="2">
    <source>
        <dbReference type="ARBA" id="ARBA00022723"/>
    </source>
</evidence>
<comment type="similarity">
    <text evidence="5">Belongs to the apyrase family.</text>
</comment>
<dbReference type="Proteomes" id="UP000009022">
    <property type="component" value="Unassembled WGS sequence"/>
</dbReference>
<comment type="cofactor">
    <cofactor evidence="1 6">
        <name>Ca(2+)</name>
        <dbReference type="ChEBI" id="CHEBI:29108"/>
    </cofactor>
</comment>
<evidence type="ECO:0000313" key="9">
    <source>
        <dbReference type="Proteomes" id="UP000009022"/>
    </source>
</evidence>
<evidence type="ECO:0000256" key="1">
    <source>
        <dbReference type="ARBA" id="ARBA00001913"/>
    </source>
</evidence>
<dbReference type="eggNOG" id="KOG4494">
    <property type="taxonomic scope" value="Eukaryota"/>
</dbReference>
<dbReference type="GO" id="GO:0045134">
    <property type="term" value="F:UDP phosphatase activity"/>
    <property type="evidence" value="ECO:0000318"/>
    <property type="project" value="GO_Central"/>
</dbReference>
<dbReference type="GO" id="GO:0030166">
    <property type="term" value="P:proteoglycan biosynthetic process"/>
    <property type="evidence" value="ECO:0000318"/>
    <property type="project" value="GO_Central"/>
</dbReference>
<dbReference type="GO" id="GO:0005509">
    <property type="term" value="F:calcium ion binding"/>
    <property type="evidence" value="ECO:0007669"/>
    <property type="project" value="InterPro"/>
</dbReference>
<evidence type="ECO:0000313" key="8">
    <source>
        <dbReference type="EMBL" id="EDV28288.1"/>
    </source>
</evidence>
<feature type="binding site" evidence="6">
    <location>
        <position position="287"/>
    </location>
    <ligand>
        <name>Ca(2+)</name>
        <dbReference type="ChEBI" id="CHEBI:29108"/>
    </ligand>
</feature>
<dbReference type="PANTHER" id="PTHR13023">
    <property type="entry name" value="APYRASE"/>
    <property type="match status" value="1"/>
</dbReference>
<dbReference type="SUPFAM" id="SSF101887">
    <property type="entry name" value="Apyrase"/>
    <property type="match status" value="1"/>
</dbReference>
<keyword evidence="4 6" id="KW-0106">Calcium</keyword>
<feature type="binding site" evidence="6">
    <location>
        <position position="338"/>
    </location>
    <ligand>
        <name>Ca(2+)</name>
        <dbReference type="ChEBI" id="CHEBI:29108"/>
    </ligand>
</feature>
<evidence type="ECO:0000256" key="4">
    <source>
        <dbReference type="ARBA" id="ARBA00022837"/>
    </source>
</evidence>
<dbReference type="InterPro" id="IPR009283">
    <property type="entry name" value="Apyrase"/>
</dbReference>
<feature type="binding site" evidence="6">
    <location>
        <position position="111"/>
    </location>
    <ligand>
        <name>Ca(2+)</name>
        <dbReference type="ChEBI" id="CHEBI:29108"/>
    </ligand>
</feature>
<gene>
    <name evidence="8" type="ORF">TRIADDRAFT_21256</name>
</gene>
<evidence type="ECO:0000256" key="5">
    <source>
        <dbReference type="ARBA" id="ARBA00025738"/>
    </source>
</evidence>
<dbReference type="InterPro" id="IPR036258">
    <property type="entry name" value="Apyrase_sf"/>
</dbReference>
<feature type="binding site" evidence="6">
    <location>
        <position position="110"/>
    </location>
    <ligand>
        <name>Ca(2+)</name>
        <dbReference type="ChEBI" id="CHEBI:29108"/>
    </ligand>
</feature>
<dbReference type="OMA" id="RDEHMGC"/>
<dbReference type="GO" id="GO:0004382">
    <property type="term" value="F:GDP phosphatase activity"/>
    <property type="evidence" value="ECO:0000318"/>
    <property type="project" value="GO_Central"/>
</dbReference>
<dbReference type="Gene3D" id="2.120.10.100">
    <property type="entry name" value="Apyrase"/>
    <property type="match status" value="1"/>
</dbReference>